<evidence type="ECO:0000256" key="1">
    <source>
        <dbReference type="SAM" id="Phobius"/>
    </source>
</evidence>
<keyword evidence="1" id="KW-0812">Transmembrane</keyword>
<protein>
    <submittedName>
        <fullName evidence="2">Uncharacterized protein</fullName>
    </submittedName>
</protein>
<organism evidence="2">
    <name type="scientific">Anguilla anguilla</name>
    <name type="common">European freshwater eel</name>
    <name type="synonym">Muraena anguilla</name>
    <dbReference type="NCBI Taxonomy" id="7936"/>
    <lineage>
        <taxon>Eukaryota</taxon>
        <taxon>Metazoa</taxon>
        <taxon>Chordata</taxon>
        <taxon>Craniata</taxon>
        <taxon>Vertebrata</taxon>
        <taxon>Euteleostomi</taxon>
        <taxon>Actinopterygii</taxon>
        <taxon>Neopterygii</taxon>
        <taxon>Teleostei</taxon>
        <taxon>Anguilliformes</taxon>
        <taxon>Anguillidae</taxon>
        <taxon>Anguilla</taxon>
    </lineage>
</organism>
<reference evidence="2" key="2">
    <citation type="journal article" date="2015" name="Fish Shellfish Immunol.">
        <title>Early steps in the European eel (Anguilla anguilla)-Vibrio vulnificus interaction in the gills: Role of the RtxA13 toxin.</title>
        <authorList>
            <person name="Callol A."/>
            <person name="Pajuelo D."/>
            <person name="Ebbesson L."/>
            <person name="Teles M."/>
            <person name="MacKenzie S."/>
            <person name="Amaro C."/>
        </authorList>
    </citation>
    <scope>NUCLEOTIDE SEQUENCE</scope>
</reference>
<dbReference type="AlphaFoldDB" id="A0A0E9UF29"/>
<name>A0A0E9UF29_ANGAN</name>
<evidence type="ECO:0000313" key="2">
    <source>
        <dbReference type="EMBL" id="JAH63563.1"/>
    </source>
</evidence>
<keyword evidence="1" id="KW-1133">Transmembrane helix</keyword>
<proteinExistence type="predicted"/>
<accession>A0A0E9UF29</accession>
<keyword evidence="1" id="KW-0472">Membrane</keyword>
<dbReference type="EMBL" id="GBXM01045014">
    <property type="protein sequence ID" value="JAH63563.1"/>
    <property type="molecule type" value="Transcribed_RNA"/>
</dbReference>
<sequence>MSIKGHNFYLILLYFEGVGVVPSTFLGL</sequence>
<reference evidence="2" key="1">
    <citation type="submission" date="2014-11" db="EMBL/GenBank/DDBJ databases">
        <authorList>
            <person name="Amaro Gonzalez C."/>
        </authorList>
    </citation>
    <scope>NUCLEOTIDE SEQUENCE</scope>
</reference>
<feature type="transmembrane region" description="Helical" evidence="1">
    <location>
        <begin position="7"/>
        <end position="26"/>
    </location>
</feature>